<dbReference type="Gene3D" id="3.40.50.1820">
    <property type="entry name" value="alpha/beta hydrolase"/>
    <property type="match status" value="1"/>
</dbReference>
<dbReference type="InterPro" id="IPR000639">
    <property type="entry name" value="Epox_hydrolase-like"/>
</dbReference>
<organism evidence="6 7">
    <name type="scientific">Frondihabitans peucedani</name>
    <dbReference type="NCBI Taxonomy" id="598626"/>
    <lineage>
        <taxon>Bacteria</taxon>
        <taxon>Bacillati</taxon>
        <taxon>Actinomycetota</taxon>
        <taxon>Actinomycetes</taxon>
        <taxon>Micrococcales</taxon>
        <taxon>Microbacteriaceae</taxon>
        <taxon>Frondihabitans</taxon>
    </lineage>
</organism>
<dbReference type="EMBL" id="BAABAU010000001">
    <property type="protein sequence ID" value="GAA4264732.1"/>
    <property type="molecule type" value="Genomic_DNA"/>
</dbReference>
<evidence type="ECO:0000313" key="6">
    <source>
        <dbReference type="EMBL" id="GAA4264732.1"/>
    </source>
</evidence>
<evidence type="ECO:0000256" key="3">
    <source>
        <dbReference type="ARBA" id="ARBA00022801"/>
    </source>
</evidence>
<dbReference type="PANTHER" id="PTHR21661">
    <property type="entry name" value="EPOXIDE HYDROLASE 1-RELATED"/>
    <property type="match status" value="1"/>
</dbReference>
<feature type="domain" description="Epoxide hydrolase N-terminal" evidence="5">
    <location>
        <begin position="7"/>
        <end position="106"/>
    </location>
</feature>
<dbReference type="PIRSF" id="PIRSF001112">
    <property type="entry name" value="Epoxide_hydrolase"/>
    <property type="match status" value="1"/>
</dbReference>
<gene>
    <name evidence="6" type="ORF">GCM10022256_03440</name>
</gene>
<evidence type="ECO:0000256" key="2">
    <source>
        <dbReference type="ARBA" id="ARBA00022797"/>
    </source>
</evidence>
<dbReference type="GO" id="GO:0016787">
    <property type="term" value="F:hydrolase activity"/>
    <property type="evidence" value="ECO:0007669"/>
    <property type="project" value="UniProtKB-KW"/>
</dbReference>
<dbReference type="InterPro" id="IPR010497">
    <property type="entry name" value="Epoxide_hydro_N"/>
</dbReference>
<feature type="domain" description="AB hydrolase-1" evidence="4">
    <location>
        <begin position="117"/>
        <end position="221"/>
    </location>
</feature>
<dbReference type="InterPro" id="IPR000073">
    <property type="entry name" value="AB_hydrolase_1"/>
</dbReference>
<keyword evidence="3 6" id="KW-0378">Hydrolase</keyword>
<dbReference type="Pfam" id="PF06441">
    <property type="entry name" value="EHN"/>
    <property type="match status" value="1"/>
</dbReference>
<evidence type="ECO:0000259" key="4">
    <source>
        <dbReference type="Pfam" id="PF00561"/>
    </source>
</evidence>
<dbReference type="Pfam" id="PF00561">
    <property type="entry name" value="Abhydrolase_1"/>
    <property type="match status" value="1"/>
</dbReference>
<protein>
    <submittedName>
        <fullName evidence="6">Epoxide hydrolase</fullName>
    </submittedName>
</protein>
<proteinExistence type="inferred from homology"/>
<keyword evidence="2" id="KW-0058">Aromatic hydrocarbons catabolism</keyword>
<dbReference type="InterPro" id="IPR016292">
    <property type="entry name" value="Epoxide_hydrolase"/>
</dbReference>
<accession>A0ABP8DXT8</accession>
<evidence type="ECO:0000256" key="1">
    <source>
        <dbReference type="ARBA" id="ARBA00010088"/>
    </source>
</evidence>
<dbReference type="RefSeq" id="WP_344793314.1">
    <property type="nucleotide sequence ID" value="NZ_BAABAU010000001.1"/>
</dbReference>
<name>A0ABP8DXT8_9MICO</name>
<dbReference type="Proteomes" id="UP001501594">
    <property type="component" value="Unassembled WGS sequence"/>
</dbReference>
<dbReference type="SUPFAM" id="SSF53474">
    <property type="entry name" value="alpha/beta-Hydrolases"/>
    <property type="match status" value="1"/>
</dbReference>
<sequence length="376" mass="41557">MTTGPLISVSEADLDDLRERLRRTRWPAVLPVEGWAAGTEPETVHRLAEYWAGDFDWRAQEASLNALPSAFADIDGARVHYLRFDAARGDAPAIVVTNGWPSTFFELVPLAERLAAPERFGGSADDAFTVVVPSIPGFTFSEQRPSLTDALPTHEVWHRLMRDHLGFARYAAHGGDLGSGITARLGQAHPEAVTGIHVLSVAEPADVDPASVTPEERRHLDDVAAWDDEEGAYAHQQSTRPVTLAYGLADSPVGLLAWILEKHRAWSDSGGDVGTRFSDDYLLTQASLYWFTNSIATSFRPYYEGARRITPQVTRVDVPTAVALFPSGLAHPPRSWAERTYAVERYTVFDRGGHFAPHEEPDLLADDIREFFRGRS</sequence>
<evidence type="ECO:0000313" key="7">
    <source>
        <dbReference type="Proteomes" id="UP001501594"/>
    </source>
</evidence>
<reference evidence="7" key="1">
    <citation type="journal article" date="2019" name="Int. J. Syst. Evol. Microbiol.">
        <title>The Global Catalogue of Microorganisms (GCM) 10K type strain sequencing project: providing services to taxonomists for standard genome sequencing and annotation.</title>
        <authorList>
            <consortium name="The Broad Institute Genomics Platform"/>
            <consortium name="The Broad Institute Genome Sequencing Center for Infectious Disease"/>
            <person name="Wu L."/>
            <person name="Ma J."/>
        </authorList>
    </citation>
    <scope>NUCLEOTIDE SEQUENCE [LARGE SCALE GENOMIC DNA]</scope>
    <source>
        <strain evidence="7">JCM 17442</strain>
    </source>
</reference>
<dbReference type="PANTHER" id="PTHR21661:SF35">
    <property type="entry name" value="EPOXIDE HYDROLASE"/>
    <property type="match status" value="1"/>
</dbReference>
<comment type="similarity">
    <text evidence="1">Belongs to the peptidase S33 family.</text>
</comment>
<comment type="caution">
    <text evidence="6">The sequence shown here is derived from an EMBL/GenBank/DDBJ whole genome shotgun (WGS) entry which is preliminary data.</text>
</comment>
<dbReference type="InterPro" id="IPR029058">
    <property type="entry name" value="AB_hydrolase_fold"/>
</dbReference>
<dbReference type="PRINTS" id="PR00412">
    <property type="entry name" value="EPOXHYDRLASE"/>
</dbReference>
<keyword evidence="7" id="KW-1185">Reference proteome</keyword>
<evidence type="ECO:0000259" key="5">
    <source>
        <dbReference type="Pfam" id="PF06441"/>
    </source>
</evidence>